<feature type="signal peptide" evidence="1">
    <location>
        <begin position="1"/>
        <end position="21"/>
    </location>
</feature>
<dbReference type="EMBL" id="SJPJ01000001">
    <property type="protein sequence ID" value="TWT83774.1"/>
    <property type="molecule type" value="Genomic_DNA"/>
</dbReference>
<evidence type="ECO:0000313" key="2">
    <source>
        <dbReference type="EMBL" id="TWT83774.1"/>
    </source>
</evidence>
<name>A0A5C5Z8Y0_9BACT</name>
<accession>A0A5C5Z8Y0</accession>
<keyword evidence="3" id="KW-1185">Reference proteome</keyword>
<protein>
    <submittedName>
        <fullName evidence="2">Uncharacterized protein</fullName>
    </submittedName>
</protein>
<dbReference type="AlphaFoldDB" id="A0A5C5Z8Y0"/>
<sequence precursor="true">MNSLGSLGIVLVLSAIIPQQAALASTYTAASCSGGCNDNPDPANARKRICEPKAGSDVCAGNIGTTSCSCAFRSGNCGCDIGG</sequence>
<evidence type="ECO:0000313" key="3">
    <source>
        <dbReference type="Proteomes" id="UP000315010"/>
    </source>
</evidence>
<gene>
    <name evidence="2" type="ORF">CA13_52450</name>
</gene>
<comment type="caution">
    <text evidence="2">The sequence shown here is derived from an EMBL/GenBank/DDBJ whole genome shotgun (WGS) entry which is preliminary data.</text>
</comment>
<evidence type="ECO:0000256" key="1">
    <source>
        <dbReference type="SAM" id="SignalP"/>
    </source>
</evidence>
<keyword evidence="1" id="KW-0732">Signal</keyword>
<organism evidence="2 3">
    <name type="scientific">Novipirellula herctigrandis</name>
    <dbReference type="NCBI Taxonomy" id="2527986"/>
    <lineage>
        <taxon>Bacteria</taxon>
        <taxon>Pseudomonadati</taxon>
        <taxon>Planctomycetota</taxon>
        <taxon>Planctomycetia</taxon>
        <taxon>Pirellulales</taxon>
        <taxon>Pirellulaceae</taxon>
        <taxon>Novipirellula</taxon>
    </lineage>
</organism>
<feature type="chain" id="PRO_5023085812" evidence="1">
    <location>
        <begin position="22"/>
        <end position="83"/>
    </location>
</feature>
<dbReference type="Proteomes" id="UP000315010">
    <property type="component" value="Unassembled WGS sequence"/>
</dbReference>
<reference evidence="2 3" key="1">
    <citation type="submission" date="2019-02" db="EMBL/GenBank/DDBJ databases">
        <title>Deep-cultivation of Planctomycetes and their phenomic and genomic characterization uncovers novel biology.</title>
        <authorList>
            <person name="Wiegand S."/>
            <person name="Jogler M."/>
            <person name="Boedeker C."/>
            <person name="Pinto D."/>
            <person name="Vollmers J."/>
            <person name="Rivas-Marin E."/>
            <person name="Kohn T."/>
            <person name="Peeters S.H."/>
            <person name="Heuer A."/>
            <person name="Rast P."/>
            <person name="Oberbeckmann S."/>
            <person name="Bunk B."/>
            <person name="Jeske O."/>
            <person name="Meyerdierks A."/>
            <person name="Storesund J.E."/>
            <person name="Kallscheuer N."/>
            <person name="Luecker S."/>
            <person name="Lage O.M."/>
            <person name="Pohl T."/>
            <person name="Merkel B.J."/>
            <person name="Hornburger P."/>
            <person name="Mueller R.-W."/>
            <person name="Bruemmer F."/>
            <person name="Labrenz M."/>
            <person name="Spormann A.M."/>
            <person name="Op Den Camp H."/>
            <person name="Overmann J."/>
            <person name="Amann R."/>
            <person name="Jetten M.S.M."/>
            <person name="Mascher T."/>
            <person name="Medema M.H."/>
            <person name="Devos D.P."/>
            <person name="Kaster A.-K."/>
            <person name="Ovreas L."/>
            <person name="Rohde M."/>
            <person name="Galperin M.Y."/>
            <person name="Jogler C."/>
        </authorList>
    </citation>
    <scope>NUCLEOTIDE SEQUENCE [LARGE SCALE GENOMIC DNA]</scope>
    <source>
        <strain evidence="2 3">CA13</strain>
    </source>
</reference>
<proteinExistence type="predicted"/>